<dbReference type="GO" id="GO:0060271">
    <property type="term" value="P:cilium assembly"/>
    <property type="evidence" value="ECO:0007669"/>
    <property type="project" value="InterPro"/>
</dbReference>
<dbReference type="GO" id="GO:0090162">
    <property type="term" value="P:establishment of epithelial cell polarity"/>
    <property type="evidence" value="ECO:0007669"/>
    <property type="project" value="InterPro"/>
</dbReference>
<dbReference type="Proteomes" id="UP000095280">
    <property type="component" value="Unplaced"/>
</dbReference>
<dbReference type="InterPro" id="IPR033561">
    <property type="entry name" value="FBF1"/>
</dbReference>
<evidence type="ECO:0000256" key="2">
    <source>
        <dbReference type="SAM" id="MobiDB-lite"/>
    </source>
</evidence>
<organism evidence="4 5">
    <name type="scientific">Macrostomum lignano</name>
    <dbReference type="NCBI Taxonomy" id="282301"/>
    <lineage>
        <taxon>Eukaryota</taxon>
        <taxon>Metazoa</taxon>
        <taxon>Spiralia</taxon>
        <taxon>Lophotrochozoa</taxon>
        <taxon>Platyhelminthes</taxon>
        <taxon>Rhabditophora</taxon>
        <taxon>Macrostomorpha</taxon>
        <taxon>Macrostomida</taxon>
        <taxon>Macrostomidae</taxon>
        <taxon>Macrostomum</taxon>
    </lineage>
</organism>
<feature type="region of interest" description="Disordered" evidence="2">
    <location>
        <begin position="832"/>
        <end position="856"/>
    </location>
</feature>
<feature type="region of interest" description="Disordered" evidence="2">
    <location>
        <begin position="464"/>
        <end position="497"/>
    </location>
</feature>
<dbReference type="PANTHER" id="PTHR33689">
    <property type="entry name" value="FAS-BINDING FACTOR 1"/>
    <property type="match status" value="1"/>
</dbReference>
<feature type="region of interest" description="Disordered" evidence="2">
    <location>
        <begin position="642"/>
        <end position="683"/>
    </location>
</feature>
<feature type="coiled-coil region" evidence="1">
    <location>
        <begin position="884"/>
        <end position="974"/>
    </location>
</feature>
<feature type="coiled-coil region" evidence="1">
    <location>
        <begin position="692"/>
        <end position="810"/>
    </location>
</feature>
<keyword evidence="3" id="KW-0732">Signal</keyword>
<keyword evidence="1" id="KW-0175">Coiled coil</keyword>
<dbReference type="GO" id="GO:0005814">
    <property type="term" value="C:centriole"/>
    <property type="evidence" value="ECO:0007669"/>
    <property type="project" value="TreeGrafter"/>
</dbReference>
<accession>A0A1I8ILF9</accession>
<name>A0A1I8ILF9_9PLAT</name>
<feature type="compositionally biased region" description="Basic and acidic residues" evidence="2">
    <location>
        <begin position="390"/>
        <end position="405"/>
    </location>
</feature>
<feature type="signal peptide" evidence="3">
    <location>
        <begin position="1"/>
        <end position="24"/>
    </location>
</feature>
<dbReference type="Gene3D" id="3.30.530.20">
    <property type="match status" value="1"/>
</dbReference>
<protein>
    <submittedName>
        <fullName evidence="5">SKICH domain-containing protein</fullName>
    </submittedName>
</protein>
<feature type="region of interest" description="Disordered" evidence="2">
    <location>
        <begin position="310"/>
        <end position="420"/>
    </location>
</feature>
<dbReference type="AlphaFoldDB" id="A0A1I8ILF9"/>
<feature type="compositionally biased region" description="Basic and acidic residues" evidence="2">
    <location>
        <begin position="318"/>
        <end position="336"/>
    </location>
</feature>
<feature type="chain" id="PRO_5009321053" evidence="3">
    <location>
        <begin position="25"/>
        <end position="1078"/>
    </location>
</feature>
<reference evidence="5" key="1">
    <citation type="submission" date="2016-11" db="UniProtKB">
        <authorList>
            <consortium name="WormBaseParasite"/>
        </authorList>
    </citation>
    <scope>IDENTIFICATION</scope>
</reference>
<proteinExistence type="predicted"/>
<dbReference type="WBParaSite" id="maker-uti_cns_0013745-snap-gene-0.4-mRNA-1">
    <property type="protein sequence ID" value="maker-uti_cns_0013745-snap-gene-0.4-mRNA-1"/>
    <property type="gene ID" value="maker-uti_cns_0013745-snap-gene-0.4"/>
</dbReference>
<feature type="region of interest" description="Disordered" evidence="2">
    <location>
        <begin position="561"/>
        <end position="580"/>
    </location>
</feature>
<evidence type="ECO:0000256" key="3">
    <source>
        <dbReference type="SAM" id="SignalP"/>
    </source>
</evidence>
<feature type="compositionally biased region" description="Low complexity" evidence="2">
    <location>
        <begin position="407"/>
        <end position="419"/>
    </location>
</feature>
<keyword evidence="4" id="KW-1185">Reference proteome</keyword>
<dbReference type="GO" id="GO:0097539">
    <property type="term" value="C:ciliary transition fiber"/>
    <property type="evidence" value="ECO:0007669"/>
    <property type="project" value="InterPro"/>
</dbReference>
<dbReference type="SUPFAM" id="SSF55961">
    <property type="entry name" value="Bet v1-like"/>
    <property type="match status" value="1"/>
</dbReference>
<dbReference type="GO" id="GO:0036064">
    <property type="term" value="C:ciliary basal body"/>
    <property type="evidence" value="ECO:0007669"/>
    <property type="project" value="TreeGrafter"/>
</dbReference>
<dbReference type="PANTHER" id="PTHR33689:SF1">
    <property type="entry name" value="FAS-BINDING FACTOR 1"/>
    <property type="match status" value="1"/>
</dbReference>
<feature type="compositionally biased region" description="Low complexity" evidence="2">
    <location>
        <begin position="644"/>
        <end position="655"/>
    </location>
</feature>
<evidence type="ECO:0000313" key="5">
    <source>
        <dbReference type="WBParaSite" id="maker-uti_cns_0013745-snap-gene-0.4-mRNA-1"/>
    </source>
</evidence>
<evidence type="ECO:0000256" key="1">
    <source>
        <dbReference type="SAM" id="Coils"/>
    </source>
</evidence>
<evidence type="ECO:0000313" key="4">
    <source>
        <dbReference type="Proteomes" id="UP000095280"/>
    </source>
</evidence>
<sequence length="1078" mass="117252">MDLKSALAALAASLIAALVAMDSGQQSGLADVEAAIKLPQGRCYALVSDYLTYNKWQPAIVDVESMALPGITDIGSSFTMYYRMPLWGSVPYTQTVSYVEEGRTFAYESDGLMRVKTSLTVRTKSDKVCYIRVQLASARTSLLFHYVFRPLLGFYYQNWATHGSAASIGRMTADAAAAADIQHAHGVRISPIVGAHSAAPAAPNLAPPVQMIQQQLLGRRGQLRRPMNVETIDRTAVRAALGHVQKRSEIHQPVEQFNNELLALVLAPGAVHFAAGAQIVLEVADSTAALPAGRGHLGDQNRLIPDEIDDILNSPSTKRKEVRESKSLDSSSELRRSTKSVTFVDDKDGSDDSDDGKHRTEPAAGKGGRRESNDFDDDEADLPLSGLDTPRSEDGSVAFPDERPPKSAAGTSSGGAAIAPKMGFGLFTTSSTVSEELAPKAKKTDFDSFLGNLGASAHSRTVAKDEDDLLNTSGSGGSAYQPWAKSNARPSTSETLGTDALLQGVDLTLKKRPGTAPVPAPVAAAAAAAAGEGRGGGEGSAKKTLSRLLVDDEDDLFATAPVRTASRQQKQPKEQQQQLSATVDAVVLMAGRQKASPPLSPTPTAMADVELLAPSIVQTGDTAGAASSAAAPSAAISLDDDDSALLAKRPPTGAGRRARRTGGDDLAGLFDSSGGGSAAEDFPSIPLSSEMKIEFESEIKKLRRERDDLRQHNEQLQQKLKDETENLEAAQRKKLTDMEELFKRREEMLLKENDQLKQKYLDTQRQADQDRASMRSDFNRQIDEFAQEKRRELELLREQHRNDVEALRSAAPHAGAISNLVDRLGHLSEKLSSLSDRESTHRLKDEVQRQAEQTDRQAMREILQSLKGRVDESARSERWLSDLATQLMEERRTLAAERSELRALKLGEGARQADSEAERLALAEERTRLQQLEVRLRHSRGDVLRQKTELETLAEELKLREEKLKDGQRSLEERLEIVSRREKAQREQQARLEAAAVEQAEQAKRADGMQSRLAELRAKERDVSQALIQLAEERASLDKRAGGLLCASCRAPVRDSMNGGFGSALRLAGSVDSAFSRS</sequence>
<dbReference type="InterPro" id="IPR023393">
    <property type="entry name" value="START-like_dom_sf"/>
</dbReference>